<dbReference type="RefSeq" id="WP_189649738.1">
    <property type="nucleotide sequence ID" value="NZ_BMRC01000011.1"/>
</dbReference>
<comment type="caution">
    <text evidence="2">The sequence shown here is derived from an EMBL/GenBank/DDBJ whole genome shotgun (WGS) entry which is preliminary data.</text>
</comment>
<organism evidence="2 3">
    <name type="scientific">Nonomuraea spiralis</name>
    <dbReference type="NCBI Taxonomy" id="46182"/>
    <lineage>
        <taxon>Bacteria</taxon>
        <taxon>Bacillati</taxon>
        <taxon>Actinomycetota</taxon>
        <taxon>Actinomycetes</taxon>
        <taxon>Streptosporangiales</taxon>
        <taxon>Streptosporangiaceae</taxon>
        <taxon>Nonomuraea</taxon>
    </lineage>
</organism>
<dbReference type="PROSITE" id="PS51257">
    <property type="entry name" value="PROKAR_LIPOPROTEIN"/>
    <property type="match status" value="1"/>
</dbReference>
<gene>
    <name evidence="2" type="ORF">ACFFV7_11020</name>
</gene>
<protein>
    <submittedName>
        <fullName evidence="2">DUF4097 family beta strand repeat-containing protein</fullName>
    </submittedName>
</protein>
<dbReference type="InterPro" id="IPR025164">
    <property type="entry name" value="Toastrack_DUF4097"/>
</dbReference>
<name>A0ABV5ICR7_9ACTN</name>
<feature type="domain" description="DUF4097" evidence="1">
    <location>
        <begin position="132"/>
        <end position="224"/>
    </location>
</feature>
<sequence length="237" mass="25063">MRLFVILAAFLAIAGCSVRFDTEEVPAVQTFPFTGNQLKITSSLGGLRVLPGTSPAVEVERWTRGKASASPSWSLRDGVLRLSAECTLVFGDCGARYHVKVPSGVRLVIDSPDGVILDGLTQDVDVSSGDRIQVKNASGKLRLLSDSGGIEGDGLKSPSVRGRTLDGSISLAFTAPPTTLDLKSREGGVTARVPKESYQVTVKSADGSSHSDIESTKSSNRTILVRSTYGNVRVLAK</sequence>
<proteinExistence type="predicted"/>
<evidence type="ECO:0000313" key="2">
    <source>
        <dbReference type="EMBL" id="MFB9201725.1"/>
    </source>
</evidence>
<dbReference type="Pfam" id="PF13349">
    <property type="entry name" value="DUF4097"/>
    <property type="match status" value="1"/>
</dbReference>
<keyword evidence="3" id="KW-1185">Reference proteome</keyword>
<accession>A0ABV5ICR7</accession>
<evidence type="ECO:0000259" key="1">
    <source>
        <dbReference type="Pfam" id="PF13349"/>
    </source>
</evidence>
<dbReference type="Proteomes" id="UP001589647">
    <property type="component" value="Unassembled WGS sequence"/>
</dbReference>
<evidence type="ECO:0000313" key="3">
    <source>
        <dbReference type="Proteomes" id="UP001589647"/>
    </source>
</evidence>
<reference evidence="2 3" key="1">
    <citation type="submission" date="2024-09" db="EMBL/GenBank/DDBJ databases">
        <authorList>
            <person name="Sun Q."/>
            <person name="Mori K."/>
        </authorList>
    </citation>
    <scope>NUCLEOTIDE SEQUENCE [LARGE SCALE GENOMIC DNA]</scope>
    <source>
        <strain evidence="2 3">CCM 3426</strain>
    </source>
</reference>
<dbReference type="EMBL" id="JBHMEI010000005">
    <property type="protein sequence ID" value="MFB9201725.1"/>
    <property type="molecule type" value="Genomic_DNA"/>
</dbReference>